<protein>
    <submittedName>
        <fullName evidence="2">DJ-1/PfpI family protein</fullName>
    </submittedName>
</protein>
<keyword evidence="5" id="KW-1185">Reference proteome</keyword>
<dbReference type="EMBL" id="JAHOEL010000034">
    <property type="protein sequence ID" value="MBV3392894.1"/>
    <property type="molecule type" value="Genomic_DNA"/>
</dbReference>
<evidence type="ECO:0000313" key="2">
    <source>
        <dbReference type="EMBL" id="MBV3382895.1"/>
    </source>
</evidence>
<dbReference type="GO" id="GO:0005737">
    <property type="term" value="C:cytoplasm"/>
    <property type="evidence" value="ECO:0007669"/>
    <property type="project" value="TreeGrafter"/>
</dbReference>
<dbReference type="RefSeq" id="WP_217747703.1">
    <property type="nucleotide sequence ID" value="NZ_JAHOEB010000033.1"/>
</dbReference>
<dbReference type="PANTHER" id="PTHR48094:SF12">
    <property type="entry name" value="PARKINSON DISEASE PROTEIN 7 HOMOLOG"/>
    <property type="match status" value="1"/>
</dbReference>
<dbReference type="AlphaFoldDB" id="A0AAW4MRM0"/>
<dbReference type="PANTHER" id="PTHR48094">
    <property type="entry name" value="PROTEIN/NUCLEIC ACID DEGLYCASE DJ-1-RELATED"/>
    <property type="match status" value="1"/>
</dbReference>
<proteinExistence type="predicted"/>
<evidence type="ECO:0000313" key="4">
    <source>
        <dbReference type="Proteomes" id="UP001196408"/>
    </source>
</evidence>
<gene>
    <name evidence="2" type="ORF">KSV97_06605</name>
    <name evidence="3" type="ORF">KSW06_06455</name>
</gene>
<dbReference type="InterPro" id="IPR002818">
    <property type="entry name" value="DJ-1/PfpI"/>
</dbReference>
<dbReference type="Proteomes" id="UP001197492">
    <property type="component" value="Unassembled WGS sequence"/>
</dbReference>
<evidence type="ECO:0000313" key="3">
    <source>
        <dbReference type="EMBL" id="MBV3392894.1"/>
    </source>
</evidence>
<dbReference type="EMBL" id="JAHOEF010000035">
    <property type="protein sequence ID" value="MBV3382895.1"/>
    <property type="molecule type" value="Genomic_DNA"/>
</dbReference>
<name>A0AAW4MRM0_9FIRM</name>
<dbReference type="Proteomes" id="UP001196408">
    <property type="component" value="Unassembled WGS sequence"/>
</dbReference>
<dbReference type="NCBIfam" id="TIGR01383">
    <property type="entry name" value="not_thiJ"/>
    <property type="match status" value="1"/>
</dbReference>
<organism evidence="2 4">
    <name type="scientific">Catenibacterium mitsuokai</name>
    <dbReference type="NCBI Taxonomy" id="100886"/>
    <lineage>
        <taxon>Bacteria</taxon>
        <taxon>Bacillati</taxon>
        <taxon>Bacillota</taxon>
        <taxon>Erysipelotrichia</taxon>
        <taxon>Erysipelotrichales</taxon>
        <taxon>Coprobacillaceae</taxon>
        <taxon>Catenibacterium</taxon>
    </lineage>
</organism>
<evidence type="ECO:0000313" key="5">
    <source>
        <dbReference type="Proteomes" id="UP001197492"/>
    </source>
</evidence>
<dbReference type="Pfam" id="PF01965">
    <property type="entry name" value="DJ-1_PfpI"/>
    <property type="match status" value="1"/>
</dbReference>
<accession>A0AAW4MRM0</accession>
<comment type="caution">
    <text evidence="2">The sequence shown here is derived from an EMBL/GenBank/DDBJ whole genome shotgun (WGS) entry which is preliminary data.</text>
</comment>
<evidence type="ECO:0000259" key="1">
    <source>
        <dbReference type="Pfam" id="PF01965"/>
    </source>
</evidence>
<reference evidence="2 5" key="1">
    <citation type="submission" date="2021-06" db="EMBL/GenBank/DDBJ databases">
        <title>Collection of gut derived symbiotic bacterial strains cultured from healthy donors.</title>
        <authorList>
            <person name="Lin H."/>
            <person name="Littmann E."/>
            <person name="Pamer E.G."/>
        </authorList>
    </citation>
    <scope>NUCLEOTIDE SEQUENCE</scope>
    <source>
        <strain evidence="3 5">MSK.21.70</strain>
        <strain evidence="2">MSK.21.82</strain>
    </source>
</reference>
<sequence>MAKVAVLMADGFEEVEALGVVDILRRAEVDVDTVSIKEEQVVISSRNIPVRADKTLTDMDYYDMIVIPGGAGAWTLRDDDRIISLIKKYDHEERYIAAICAGPMALGKAGVITNKKVTSYPGEEIESYLKAGKYVEEEEVVVDGHIITSRGPATAFAFAYKLLDVLGIDSSSLKHGMLYDLYR</sequence>
<dbReference type="CDD" id="cd03135">
    <property type="entry name" value="GATase1_DJ-1"/>
    <property type="match status" value="1"/>
</dbReference>
<feature type="domain" description="DJ-1/PfpI" evidence="1">
    <location>
        <begin position="2"/>
        <end position="163"/>
    </location>
</feature>
<dbReference type="InterPro" id="IPR006287">
    <property type="entry name" value="DJ-1"/>
</dbReference>
<dbReference type="InterPro" id="IPR050325">
    <property type="entry name" value="Prot/Nucl_acid_deglycase"/>
</dbReference>